<dbReference type="Proteomes" id="UP001597110">
    <property type="component" value="Unassembled WGS sequence"/>
</dbReference>
<feature type="domain" description="HTH luxR-type" evidence="4">
    <location>
        <begin position="182"/>
        <end position="247"/>
    </location>
</feature>
<dbReference type="InterPro" id="IPR016032">
    <property type="entry name" value="Sig_transdc_resp-reg_C-effctor"/>
</dbReference>
<evidence type="ECO:0000256" key="2">
    <source>
        <dbReference type="ARBA" id="ARBA00023125"/>
    </source>
</evidence>
<dbReference type="PANTHER" id="PTHR44688">
    <property type="entry name" value="DNA-BINDING TRANSCRIPTIONAL ACTIVATOR DEVR_DOSR"/>
    <property type="match status" value="1"/>
</dbReference>
<dbReference type="PANTHER" id="PTHR44688:SF16">
    <property type="entry name" value="DNA-BINDING TRANSCRIPTIONAL ACTIVATOR DEVR_DOSR"/>
    <property type="match status" value="1"/>
</dbReference>
<evidence type="ECO:0000259" key="4">
    <source>
        <dbReference type="PROSITE" id="PS50043"/>
    </source>
</evidence>
<dbReference type="Pfam" id="PF00196">
    <property type="entry name" value="GerE"/>
    <property type="match status" value="1"/>
</dbReference>
<evidence type="ECO:0000256" key="1">
    <source>
        <dbReference type="ARBA" id="ARBA00023015"/>
    </source>
</evidence>
<dbReference type="SMART" id="SM00421">
    <property type="entry name" value="HTH_LUXR"/>
    <property type="match status" value="1"/>
</dbReference>
<keyword evidence="2" id="KW-0238">DNA-binding</keyword>
<dbReference type="Gene3D" id="1.10.10.10">
    <property type="entry name" value="Winged helix-like DNA-binding domain superfamily/Winged helix DNA-binding domain"/>
    <property type="match status" value="1"/>
</dbReference>
<dbReference type="InterPro" id="IPR000792">
    <property type="entry name" value="Tscrpt_reg_LuxR_C"/>
</dbReference>
<sequence>MPNSRHAPPRPIAGEWRASLRRDAGDTTRLRCLLAAAEALPSITDPAQARERLLAAALSLHAARDGVVLGLRGDRWQVLAAEGRALPPGASLPGGWPGAPADVIAARATRALDWWMGPRTPMRMIEAPIAICGETHGVLSIAIAPEAPCPEDDRRALGALAAMLAAHVVATAPTPRRTRRSADPRLASLTRRERQVLALLPRGLTNAALAEELGIAPGTAKVHVERILHKLALADRTQAAVFAMRQGVAT</sequence>
<evidence type="ECO:0000256" key="3">
    <source>
        <dbReference type="ARBA" id="ARBA00023163"/>
    </source>
</evidence>
<dbReference type="PROSITE" id="PS50043">
    <property type="entry name" value="HTH_LUXR_2"/>
    <property type="match status" value="1"/>
</dbReference>
<keyword evidence="6" id="KW-1185">Reference proteome</keyword>
<name>A0ABW2YAD5_9GAMM</name>
<gene>
    <name evidence="5" type="ORF">ACFQ0E_00715</name>
</gene>
<accession>A0ABW2YAD5</accession>
<dbReference type="SUPFAM" id="SSF46894">
    <property type="entry name" value="C-terminal effector domain of the bipartite response regulators"/>
    <property type="match status" value="1"/>
</dbReference>
<dbReference type="PRINTS" id="PR00038">
    <property type="entry name" value="HTHLUXR"/>
</dbReference>
<proteinExistence type="predicted"/>
<dbReference type="RefSeq" id="WP_386821790.1">
    <property type="nucleotide sequence ID" value="NZ_JBHTIF010000001.1"/>
</dbReference>
<comment type="caution">
    <text evidence="5">The sequence shown here is derived from an EMBL/GenBank/DDBJ whole genome shotgun (WGS) entry which is preliminary data.</text>
</comment>
<keyword evidence="3" id="KW-0804">Transcription</keyword>
<dbReference type="EMBL" id="JBHTIF010000001">
    <property type="protein sequence ID" value="MFD0724110.1"/>
    <property type="molecule type" value="Genomic_DNA"/>
</dbReference>
<keyword evidence="1" id="KW-0805">Transcription regulation</keyword>
<organism evidence="5 6">
    <name type="scientific">Lysobacter brunescens</name>
    <dbReference type="NCBI Taxonomy" id="262323"/>
    <lineage>
        <taxon>Bacteria</taxon>
        <taxon>Pseudomonadati</taxon>
        <taxon>Pseudomonadota</taxon>
        <taxon>Gammaproteobacteria</taxon>
        <taxon>Lysobacterales</taxon>
        <taxon>Lysobacteraceae</taxon>
        <taxon>Lysobacter</taxon>
    </lineage>
</organism>
<evidence type="ECO:0000313" key="5">
    <source>
        <dbReference type="EMBL" id="MFD0724110.1"/>
    </source>
</evidence>
<dbReference type="InterPro" id="IPR036388">
    <property type="entry name" value="WH-like_DNA-bd_sf"/>
</dbReference>
<dbReference type="CDD" id="cd06170">
    <property type="entry name" value="LuxR_C_like"/>
    <property type="match status" value="1"/>
</dbReference>
<evidence type="ECO:0000313" key="6">
    <source>
        <dbReference type="Proteomes" id="UP001597110"/>
    </source>
</evidence>
<protein>
    <submittedName>
        <fullName evidence="5">Response regulator transcription factor</fullName>
    </submittedName>
</protein>
<reference evidence="6" key="1">
    <citation type="journal article" date="2019" name="Int. J. Syst. Evol. Microbiol.">
        <title>The Global Catalogue of Microorganisms (GCM) 10K type strain sequencing project: providing services to taxonomists for standard genome sequencing and annotation.</title>
        <authorList>
            <consortium name="The Broad Institute Genomics Platform"/>
            <consortium name="The Broad Institute Genome Sequencing Center for Infectious Disease"/>
            <person name="Wu L."/>
            <person name="Ma J."/>
        </authorList>
    </citation>
    <scope>NUCLEOTIDE SEQUENCE [LARGE SCALE GENOMIC DNA]</scope>
    <source>
        <strain evidence="6">CCUG 55585</strain>
    </source>
</reference>